<dbReference type="InterPro" id="IPR004493">
    <property type="entry name" value="Leu-tRNA-synth_Ia_arc/euk"/>
</dbReference>
<dbReference type="AlphaFoldDB" id="A0A0B1S681"/>
<gene>
    <name evidence="2" type="ORF">OESDEN_21682</name>
</gene>
<dbReference type="Proteomes" id="UP000053660">
    <property type="component" value="Unassembled WGS sequence"/>
</dbReference>
<organism evidence="2 3">
    <name type="scientific">Oesophagostomum dentatum</name>
    <name type="common">Nodular worm</name>
    <dbReference type="NCBI Taxonomy" id="61180"/>
    <lineage>
        <taxon>Eukaryota</taxon>
        <taxon>Metazoa</taxon>
        <taxon>Ecdysozoa</taxon>
        <taxon>Nematoda</taxon>
        <taxon>Chromadorea</taxon>
        <taxon>Rhabditida</taxon>
        <taxon>Rhabditina</taxon>
        <taxon>Rhabditomorpha</taxon>
        <taxon>Strongyloidea</taxon>
        <taxon>Strongylidae</taxon>
        <taxon>Oesophagostomum</taxon>
    </lineage>
</organism>
<accession>A0A0B1S681</accession>
<comment type="similarity">
    <text evidence="1">Belongs to the class-I aminoacyl-tRNA synthetase family.</text>
</comment>
<dbReference type="PANTHER" id="PTHR45794:SF1">
    <property type="entry name" value="LEUCINE--TRNA LIGASE, CYTOPLASMIC"/>
    <property type="match status" value="1"/>
</dbReference>
<dbReference type="GO" id="GO:0004823">
    <property type="term" value="F:leucine-tRNA ligase activity"/>
    <property type="evidence" value="ECO:0007669"/>
    <property type="project" value="InterPro"/>
</dbReference>
<protein>
    <submittedName>
        <fullName evidence="2">Uncharacterized protein</fullName>
    </submittedName>
</protein>
<evidence type="ECO:0000313" key="3">
    <source>
        <dbReference type="Proteomes" id="UP000053660"/>
    </source>
</evidence>
<name>A0A0B1S681_OESDE</name>
<dbReference type="PANTHER" id="PTHR45794">
    <property type="entry name" value="LEUCYL-TRNA SYNTHETASE"/>
    <property type="match status" value="1"/>
</dbReference>
<dbReference type="GO" id="GO:0005524">
    <property type="term" value="F:ATP binding"/>
    <property type="evidence" value="ECO:0007669"/>
    <property type="project" value="InterPro"/>
</dbReference>
<keyword evidence="3" id="KW-1185">Reference proteome</keyword>
<evidence type="ECO:0000313" key="2">
    <source>
        <dbReference type="EMBL" id="KHJ78695.1"/>
    </source>
</evidence>
<dbReference type="GO" id="GO:0006429">
    <property type="term" value="P:leucyl-tRNA aminoacylation"/>
    <property type="evidence" value="ECO:0007669"/>
    <property type="project" value="InterPro"/>
</dbReference>
<sequence length="97" mass="11032">MKDEEINKFASTDHWLEYFLSHCTSDLKRMSLKMYIYSPKDGHPCKGRDRSAGAGVGPQQYRLFSSRAARNMCTEGLTTKNGTIHFVEGLEKVETLL</sequence>
<proteinExistence type="inferred from homology"/>
<evidence type="ECO:0000256" key="1">
    <source>
        <dbReference type="ARBA" id="ARBA00005594"/>
    </source>
</evidence>
<dbReference type="EMBL" id="KN609519">
    <property type="protein sequence ID" value="KHJ78695.1"/>
    <property type="molecule type" value="Genomic_DNA"/>
</dbReference>
<reference evidence="2 3" key="1">
    <citation type="submission" date="2014-03" db="EMBL/GenBank/DDBJ databases">
        <title>Draft genome of the hookworm Oesophagostomum dentatum.</title>
        <authorList>
            <person name="Mitreva M."/>
        </authorList>
    </citation>
    <scope>NUCLEOTIDE SEQUENCE [LARGE SCALE GENOMIC DNA]</scope>
    <source>
        <strain evidence="2 3">OD-Hann</strain>
    </source>
</reference>